<gene>
    <name evidence="2" type="ORF">HYH03_018861</name>
</gene>
<dbReference type="EMBL" id="JAEHOE010000247">
    <property type="protein sequence ID" value="KAG2482192.1"/>
    <property type="molecule type" value="Genomic_DNA"/>
</dbReference>
<dbReference type="Proteomes" id="UP000612055">
    <property type="component" value="Unassembled WGS sequence"/>
</dbReference>
<accession>A0A835XD08</accession>
<dbReference type="AlphaFoldDB" id="A0A835XD08"/>
<organism evidence="2 3">
    <name type="scientific">Edaphochlamys debaryana</name>
    <dbReference type="NCBI Taxonomy" id="47281"/>
    <lineage>
        <taxon>Eukaryota</taxon>
        <taxon>Viridiplantae</taxon>
        <taxon>Chlorophyta</taxon>
        <taxon>core chlorophytes</taxon>
        <taxon>Chlorophyceae</taxon>
        <taxon>CS clade</taxon>
        <taxon>Chlamydomonadales</taxon>
        <taxon>Chlamydomonadales incertae sedis</taxon>
        <taxon>Edaphochlamys</taxon>
    </lineage>
</organism>
<name>A0A835XD08_9CHLO</name>
<proteinExistence type="predicted"/>
<evidence type="ECO:0000256" key="1">
    <source>
        <dbReference type="SAM" id="MobiDB-lite"/>
    </source>
</evidence>
<feature type="region of interest" description="Disordered" evidence="1">
    <location>
        <begin position="208"/>
        <end position="274"/>
    </location>
</feature>
<evidence type="ECO:0000313" key="3">
    <source>
        <dbReference type="Proteomes" id="UP000612055"/>
    </source>
</evidence>
<keyword evidence="3" id="KW-1185">Reference proteome</keyword>
<feature type="compositionally biased region" description="Basic and acidic residues" evidence="1">
    <location>
        <begin position="265"/>
        <end position="274"/>
    </location>
</feature>
<evidence type="ECO:0000313" key="2">
    <source>
        <dbReference type="EMBL" id="KAG2482192.1"/>
    </source>
</evidence>
<sequence>MLENDRLSHRIRRLETERHENKITIRELGAVQNKMFSMLTFRDSKIRAQQADLEYLGTQYAVRATLSALMLMPTCTAEAARAYARSSIGLPSDRPVACTNGLSYEFPSSKHLMEGGAARLAATMAKSAPAHFAIMAAAYRETGDKYNTLPATLANKMGLADRRLSSSPGLLAAIDNGAAMAFSLFESYSKQYGGTQVELILPRLPPSPFANPANAPSDLNDGGAATLTRPNSDGAEQINNGASGSTGPSDPRLPPKKRKQSYSRAEFEASGRDCDVRHATLATAVASVATILVDDSSSSEPEME</sequence>
<protein>
    <submittedName>
        <fullName evidence="2">Uncharacterized protein</fullName>
    </submittedName>
</protein>
<feature type="compositionally biased region" description="Polar residues" evidence="1">
    <location>
        <begin position="237"/>
        <end position="248"/>
    </location>
</feature>
<reference evidence="2" key="1">
    <citation type="journal article" date="2020" name="bioRxiv">
        <title>Comparative genomics of Chlamydomonas.</title>
        <authorList>
            <person name="Craig R.J."/>
            <person name="Hasan A.R."/>
            <person name="Ness R.W."/>
            <person name="Keightley P.D."/>
        </authorList>
    </citation>
    <scope>NUCLEOTIDE SEQUENCE</scope>
    <source>
        <strain evidence="2">CCAP 11/70</strain>
    </source>
</reference>
<comment type="caution">
    <text evidence="2">The sequence shown here is derived from an EMBL/GenBank/DDBJ whole genome shotgun (WGS) entry which is preliminary data.</text>
</comment>